<evidence type="ECO:0000313" key="4">
    <source>
        <dbReference type="Proteomes" id="UP000078560"/>
    </source>
</evidence>
<dbReference type="Proteomes" id="UP000078546">
    <property type="component" value="Unassembled WGS sequence"/>
</dbReference>
<accession>A0A1A8W7W8</accession>
<evidence type="ECO:0000313" key="1">
    <source>
        <dbReference type="EMBL" id="SBS89107.1"/>
    </source>
</evidence>
<dbReference type="Pfam" id="PF05795">
    <property type="entry name" value="Plasmodium_Vir"/>
    <property type="match status" value="1"/>
</dbReference>
<evidence type="ECO:0000313" key="3">
    <source>
        <dbReference type="Proteomes" id="UP000078546"/>
    </source>
</evidence>
<dbReference type="Proteomes" id="UP000078560">
    <property type="component" value="Unassembled WGS sequence"/>
</dbReference>
<evidence type="ECO:0000313" key="2">
    <source>
        <dbReference type="EMBL" id="SBS99940.1"/>
    </source>
</evidence>
<protein>
    <submittedName>
        <fullName evidence="1">PIR Superfamily Protein</fullName>
    </submittedName>
</protein>
<gene>
    <name evidence="2" type="ORF">POVCU1_056280</name>
    <name evidence="1" type="ORF">POVCU2_0052320</name>
</gene>
<organism evidence="1 4">
    <name type="scientific">Plasmodium ovale curtisi</name>
    <dbReference type="NCBI Taxonomy" id="864141"/>
    <lineage>
        <taxon>Eukaryota</taxon>
        <taxon>Sar</taxon>
        <taxon>Alveolata</taxon>
        <taxon>Apicomplexa</taxon>
        <taxon>Aconoidasida</taxon>
        <taxon>Haemosporida</taxon>
        <taxon>Plasmodiidae</taxon>
        <taxon>Plasmodium</taxon>
        <taxon>Plasmodium (Plasmodium)</taxon>
    </lineage>
</organism>
<dbReference type="EMBL" id="FLQV01001616">
    <property type="protein sequence ID" value="SBS99940.1"/>
    <property type="molecule type" value="Genomic_DNA"/>
</dbReference>
<dbReference type="AlphaFoldDB" id="A0A1A8W7W8"/>
<reference evidence="3 4" key="2">
    <citation type="submission" date="2016-05" db="EMBL/GenBank/DDBJ databases">
        <authorList>
            <person name="Naeem Raeece"/>
        </authorList>
    </citation>
    <scope>NUCLEOTIDE SEQUENCE [LARGE SCALE GENOMIC DNA]</scope>
</reference>
<sequence>MVYQKSVEYGGILQELLAYKLYKEFNDAIFGNSNYEVYCDEVKTADQKYNWVYEFCTKFVRKLRKINRLDSTNGKDRFLHFNYWIYDEIKKKKKYIYIQEDNIHRISFFDKLYKIGKRVNKELIDNYQYCHDKSIIDNSGDENGETDLNEAQSGRVPLDDSIIIKYGRCKNMKKFDSRTSTYNCLFHESDNRPTRINIG</sequence>
<name>A0A1A8W7W8_PLAOA</name>
<dbReference type="EMBL" id="FLQU01000680">
    <property type="protein sequence ID" value="SBS89107.1"/>
    <property type="molecule type" value="Genomic_DNA"/>
</dbReference>
<reference evidence="1" key="1">
    <citation type="submission" date="2016-05" db="EMBL/GenBank/DDBJ databases">
        <authorList>
            <person name="Lavstsen T."/>
            <person name="Jespersen J.S."/>
        </authorList>
    </citation>
    <scope>NUCLEOTIDE SEQUENCE [LARGE SCALE GENOMIC DNA]</scope>
</reference>
<dbReference type="InterPro" id="IPR008780">
    <property type="entry name" value="Plasmodium_Vir"/>
</dbReference>
<proteinExistence type="predicted"/>